<sequence>MSRPMCLTEGTLGTASPCPSVQGANCPSSPQPWAPRAQQGLCVPTRGLLCLGLIPCQRGCLYSQGQLGPRQGFRNQMCVMATSCVSLSYFNTRFIMCSEINIRRLFLE</sequence>
<protein>
    <submittedName>
        <fullName evidence="1">Uncharacterized protein</fullName>
    </submittedName>
</protein>
<dbReference type="Proteomes" id="UP001176941">
    <property type="component" value="Chromosome 7"/>
</dbReference>
<evidence type="ECO:0000313" key="1">
    <source>
        <dbReference type="EMBL" id="CAI9178064.1"/>
    </source>
</evidence>
<organism evidence="1 2">
    <name type="scientific">Rangifer tarandus platyrhynchus</name>
    <name type="common">Svalbard reindeer</name>
    <dbReference type="NCBI Taxonomy" id="3082113"/>
    <lineage>
        <taxon>Eukaryota</taxon>
        <taxon>Metazoa</taxon>
        <taxon>Chordata</taxon>
        <taxon>Craniata</taxon>
        <taxon>Vertebrata</taxon>
        <taxon>Euteleostomi</taxon>
        <taxon>Mammalia</taxon>
        <taxon>Eutheria</taxon>
        <taxon>Laurasiatheria</taxon>
        <taxon>Artiodactyla</taxon>
        <taxon>Ruminantia</taxon>
        <taxon>Pecora</taxon>
        <taxon>Cervidae</taxon>
        <taxon>Odocoileinae</taxon>
        <taxon>Rangifer</taxon>
    </lineage>
</organism>
<keyword evidence="2" id="KW-1185">Reference proteome</keyword>
<evidence type="ECO:0000313" key="2">
    <source>
        <dbReference type="Proteomes" id="UP001176941"/>
    </source>
</evidence>
<name>A0ABN9A288_RANTA</name>
<proteinExistence type="predicted"/>
<dbReference type="EMBL" id="OX459943">
    <property type="protein sequence ID" value="CAI9178064.1"/>
    <property type="molecule type" value="Genomic_DNA"/>
</dbReference>
<accession>A0ABN9A288</accession>
<reference evidence="1" key="1">
    <citation type="submission" date="2023-04" db="EMBL/GenBank/DDBJ databases">
        <authorList>
            <consortium name="ELIXIR-Norway"/>
        </authorList>
    </citation>
    <scope>NUCLEOTIDE SEQUENCE [LARGE SCALE GENOMIC DNA]</scope>
</reference>
<gene>
    <name evidence="1" type="ORF">MRATA1EN1_LOCUS27026</name>
</gene>